<comment type="caution">
    <text evidence="1">The sequence shown here is derived from an EMBL/GenBank/DDBJ whole genome shotgun (WGS) entry which is preliminary data.</text>
</comment>
<sequence length="197" mass="22039">MFHRTHSSSSPFTTSSDAINLDDFSFSTQHSKTVGDIDFDGQYDESFTDSDGMDYIEVDGRRFPDFQNQEGLHIWQAENPDCIHPWLWNVSPRQLSAYLPMNMKDVEPASLQDIPSREQISKAVAQDEMYGGGVSDEESGEPVKQERGVMTNVDSDRKHQDQHICIRIPVNSNIKLTISVEGKGLALAIDGIVTDST</sequence>
<name>A0A8H7C4C4_AGABI</name>
<evidence type="ECO:0000313" key="2">
    <source>
        <dbReference type="Proteomes" id="UP000629468"/>
    </source>
</evidence>
<protein>
    <submittedName>
        <fullName evidence="1">Uncharacterized protein</fullName>
    </submittedName>
</protein>
<accession>A0A8H7C4C4</accession>
<proteinExistence type="predicted"/>
<evidence type="ECO:0000313" key="1">
    <source>
        <dbReference type="EMBL" id="KAF7761751.1"/>
    </source>
</evidence>
<dbReference type="Proteomes" id="UP000629468">
    <property type="component" value="Unassembled WGS sequence"/>
</dbReference>
<gene>
    <name evidence="1" type="ORF">Agabi119p4_9743</name>
</gene>
<organism evidence="1 2">
    <name type="scientific">Agaricus bisporus var. burnettii</name>
    <dbReference type="NCBI Taxonomy" id="192524"/>
    <lineage>
        <taxon>Eukaryota</taxon>
        <taxon>Fungi</taxon>
        <taxon>Dikarya</taxon>
        <taxon>Basidiomycota</taxon>
        <taxon>Agaricomycotina</taxon>
        <taxon>Agaricomycetes</taxon>
        <taxon>Agaricomycetidae</taxon>
        <taxon>Agaricales</taxon>
        <taxon>Agaricineae</taxon>
        <taxon>Agaricaceae</taxon>
        <taxon>Agaricus</taxon>
    </lineage>
</organism>
<dbReference type="EMBL" id="JABXXO010000013">
    <property type="protein sequence ID" value="KAF7761751.1"/>
    <property type="molecule type" value="Genomic_DNA"/>
</dbReference>
<dbReference type="AlphaFoldDB" id="A0A8H7C4C4"/>
<reference evidence="1 2" key="1">
    <citation type="journal article" name="Sci. Rep.">
        <title>Telomere-to-telomere assembled and centromere annotated genomes of the two main subspecies of the button mushroom Agaricus bisporus reveal especially polymorphic chromosome ends.</title>
        <authorList>
            <person name="Sonnenberg A.S.M."/>
            <person name="Sedaghat-Telgerd N."/>
            <person name="Lavrijssen B."/>
            <person name="Ohm R.A."/>
            <person name="Hendrickx P.M."/>
            <person name="Scholtmeijer K."/>
            <person name="Baars J.J.P."/>
            <person name="van Peer A."/>
        </authorList>
    </citation>
    <scope>NUCLEOTIDE SEQUENCE [LARGE SCALE GENOMIC DNA]</scope>
    <source>
        <strain evidence="1 2">H119_p4</strain>
    </source>
</reference>